<dbReference type="EMBL" id="CM001197">
    <property type="protein sequence ID" value="EGP89785.1"/>
    <property type="molecule type" value="Genomic_DNA"/>
</dbReference>
<reference evidence="2 3" key="1">
    <citation type="journal article" date="2011" name="PLoS Genet.">
        <title>Finished genome of the fungal wheat pathogen Mycosphaerella graminicola reveals dispensome structure, chromosome plasticity, and stealth pathogenesis.</title>
        <authorList>
            <person name="Goodwin S.B."/>
            <person name="Ben M'barek S."/>
            <person name="Dhillon B."/>
            <person name="Wittenberg A.H.J."/>
            <person name="Crane C.F."/>
            <person name="Hane J.K."/>
            <person name="Foster A.J."/>
            <person name="Van der Lee T.A.J."/>
            <person name="Grimwood J."/>
            <person name="Aerts A."/>
            <person name="Antoniw J."/>
            <person name="Bailey A."/>
            <person name="Bluhm B."/>
            <person name="Bowler J."/>
            <person name="Bristow J."/>
            <person name="van der Burgt A."/>
            <person name="Canto-Canche B."/>
            <person name="Churchill A.C.L."/>
            <person name="Conde-Ferraez L."/>
            <person name="Cools H.J."/>
            <person name="Coutinho P.M."/>
            <person name="Csukai M."/>
            <person name="Dehal P."/>
            <person name="De Wit P."/>
            <person name="Donzelli B."/>
            <person name="van de Geest H.C."/>
            <person name="van Ham R.C.H.J."/>
            <person name="Hammond-Kosack K.E."/>
            <person name="Henrissat B."/>
            <person name="Kilian A."/>
            <person name="Kobayashi A.K."/>
            <person name="Koopmann E."/>
            <person name="Kourmpetis Y."/>
            <person name="Kuzniar A."/>
            <person name="Lindquist E."/>
            <person name="Lombard V."/>
            <person name="Maliepaard C."/>
            <person name="Martins N."/>
            <person name="Mehrabi R."/>
            <person name="Nap J.P.H."/>
            <person name="Ponomarenko A."/>
            <person name="Rudd J.J."/>
            <person name="Salamov A."/>
            <person name="Schmutz J."/>
            <person name="Schouten H.J."/>
            <person name="Shapiro H."/>
            <person name="Stergiopoulos I."/>
            <person name="Torriani S.F.F."/>
            <person name="Tu H."/>
            <person name="de Vries R.P."/>
            <person name="Waalwijk C."/>
            <person name="Ware S.B."/>
            <person name="Wiebenga A."/>
            <person name="Zwiers L.-H."/>
            <person name="Oliver R.P."/>
            <person name="Grigoriev I.V."/>
            <person name="Kema G.H.J."/>
        </authorList>
    </citation>
    <scope>NUCLEOTIDE SEQUENCE [LARGE SCALE GENOMIC DNA]</scope>
    <source>
        <strain evidence="3">CBS 115943 / IPO323</strain>
    </source>
</reference>
<dbReference type="Proteomes" id="UP000008062">
    <property type="component" value="Chromosome 2"/>
</dbReference>
<gene>
    <name evidence="2" type="ORF">MYCGRDRAFT_90509</name>
</gene>
<feature type="region of interest" description="Disordered" evidence="1">
    <location>
        <begin position="266"/>
        <end position="299"/>
    </location>
</feature>
<dbReference type="OrthoDB" id="3903104at2759"/>
<organism evidence="2 3">
    <name type="scientific">Zymoseptoria tritici (strain CBS 115943 / IPO323)</name>
    <name type="common">Speckled leaf blotch fungus</name>
    <name type="synonym">Septoria tritici</name>
    <dbReference type="NCBI Taxonomy" id="336722"/>
    <lineage>
        <taxon>Eukaryota</taxon>
        <taxon>Fungi</taxon>
        <taxon>Dikarya</taxon>
        <taxon>Ascomycota</taxon>
        <taxon>Pezizomycotina</taxon>
        <taxon>Dothideomycetes</taxon>
        <taxon>Dothideomycetidae</taxon>
        <taxon>Mycosphaerellales</taxon>
        <taxon>Mycosphaerellaceae</taxon>
        <taxon>Zymoseptoria</taxon>
    </lineage>
</organism>
<dbReference type="InParanoid" id="F9X233"/>
<dbReference type="RefSeq" id="XP_003854809.1">
    <property type="nucleotide sequence ID" value="XM_003854761.1"/>
</dbReference>
<dbReference type="GeneID" id="13403653"/>
<evidence type="ECO:0000256" key="1">
    <source>
        <dbReference type="SAM" id="MobiDB-lite"/>
    </source>
</evidence>
<keyword evidence="3" id="KW-1185">Reference proteome</keyword>
<feature type="compositionally biased region" description="Basic and acidic residues" evidence="1">
    <location>
        <begin position="16"/>
        <end position="26"/>
    </location>
</feature>
<name>F9X233_ZYMTI</name>
<evidence type="ECO:0000313" key="2">
    <source>
        <dbReference type="EMBL" id="EGP89785.1"/>
    </source>
</evidence>
<feature type="region of interest" description="Disordered" evidence="1">
    <location>
        <begin position="1"/>
        <end position="26"/>
    </location>
</feature>
<sequence>MDDIVYYNPNEGSSSDEAKSSDEEAFEEAFKGVFEDEFNKAGSSVEVEERPERVPLKEPEGGGNIVVDEKDYSLCEPVDTEPRGGRFEPLLSEAHERVVKPVAVVGGNDEDIPKAFFSAFFNQSVYERIATCTNLYAASKPKWNETGQTRVYGNAFKPVTAAKIKQIKAALHLEDPSSTPSVSLDEVLIRFTGRSFHVVNMRGKPTPIGYYILALCERGYLLGWSYFSPNKKLGHKDLGVEIAGVVRPREVTIAKAQKAAKKVVVKRKKKDNSTRNKVVAAPAAPAAATPPPPPPLLPNPDDSVNLTSELADRLKAVLVQFLTTGYTIDERVNRLRRKPRPVNAFIREHVRLHWQEAREHKLVPLVAAHYNDYIGGVDIHDQLRSYCSTQHKANKP</sequence>
<dbReference type="KEGG" id="ztr:MYCGRDRAFT_90509"/>
<proteinExistence type="predicted"/>
<evidence type="ECO:0000313" key="3">
    <source>
        <dbReference type="Proteomes" id="UP000008062"/>
    </source>
</evidence>
<accession>F9X233</accession>
<dbReference type="AlphaFoldDB" id="F9X233"/>
<dbReference type="HOGENOM" id="CLU_597460_0_0_1"/>
<protein>
    <recommendedName>
        <fullName evidence="4">PiggyBac transposable element-derived protein domain-containing protein</fullName>
    </recommendedName>
</protein>
<feature type="region of interest" description="Disordered" evidence="1">
    <location>
        <begin position="41"/>
        <end position="62"/>
    </location>
</feature>
<feature type="compositionally biased region" description="Basic and acidic residues" evidence="1">
    <location>
        <begin position="47"/>
        <end position="60"/>
    </location>
</feature>
<evidence type="ECO:0008006" key="4">
    <source>
        <dbReference type="Google" id="ProtNLM"/>
    </source>
</evidence>
<feature type="compositionally biased region" description="Pro residues" evidence="1">
    <location>
        <begin position="288"/>
        <end position="298"/>
    </location>
</feature>